<evidence type="ECO:0000256" key="3">
    <source>
        <dbReference type="ARBA" id="ARBA00023163"/>
    </source>
</evidence>
<proteinExistence type="predicted"/>
<dbReference type="InterPro" id="IPR036390">
    <property type="entry name" value="WH_DNA-bd_sf"/>
</dbReference>
<dbReference type="Proteomes" id="UP000000212">
    <property type="component" value="Chromosome"/>
</dbReference>
<evidence type="ECO:0000256" key="2">
    <source>
        <dbReference type="ARBA" id="ARBA00023125"/>
    </source>
</evidence>
<dbReference type="CDD" id="cd07377">
    <property type="entry name" value="WHTH_GntR"/>
    <property type="match status" value="1"/>
</dbReference>
<dbReference type="GO" id="GO:0003700">
    <property type="term" value="F:DNA-binding transcription factor activity"/>
    <property type="evidence" value="ECO:0007669"/>
    <property type="project" value="InterPro"/>
</dbReference>
<dbReference type="HOGENOM" id="CLU_017584_10_0_9"/>
<dbReference type="eggNOG" id="COG1725">
    <property type="taxonomic scope" value="Bacteria"/>
</dbReference>
<organism evidence="5 6">
    <name type="scientific">Carnobacterium maltaromaticum LMA28</name>
    <dbReference type="NCBI Taxonomy" id="1234679"/>
    <lineage>
        <taxon>Bacteria</taxon>
        <taxon>Bacillati</taxon>
        <taxon>Bacillota</taxon>
        <taxon>Bacilli</taxon>
        <taxon>Lactobacillales</taxon>
        <taxon>Carnobacteriaceae</taxon>
        <taxon>Carnobacterium</taxon>
    </lineage>
</organism>
<dbReference type="AlphaFoldDB" id="K8EJD9"/>
<keyword evidence="6" id="KW-1185">Reference proteome</keyword>
<protein>
    <submittedName>
        <fullName evidence="5">Bacterial regulatory s, gntR family protein</fullName>
    </submittedName>
</protein>
<evidence type="ECO:0000313" key="5">
    <source>
        <dbReference type="EMBL" id="CCO11948.2"/>
    </source>
</evidence>
<dbReference type="GeneID" id="83605385"/>
<dbReference type="InterPro" id="IPR036388">
    <property type="entry name" value="WH-like_DNA-bd_sf"/>
</dbReference>
<dbReference type="InterPro" id="IPR000524">
    <property type="entry name" value="Tscrpt_reg_HTH_GntR"/>
</dbReference>
<dbReference type="Pfam" id="PF00392">
    <property type="entry name" value="GntR"/>
    <property type="match status" value="1"/>
</dbReference>
<dbReference type="PANTHER" id="PTHR38445:SF6">
    <property type="entry name" value="GNTR-FAMILY TRANSCRIPTIONAL REGULATOR"/>
    <property type="match status" value="1"/>
</dbReference>
<accession>K8EJD9</accession>
<keyword evidence="1" id="KW-0805">Transcription regulation</keyword>
<name>K8EJD9_CARML</name>
<dbReference type="RefSeq" id="WP_010054684.1">
    <property type="nucleotide sequence ID" value="NC_019425.2"/>
</dbReference>
<keyword evidence="3" id="KW-0804">Transcription</keyword>
<evidence type="ECO:0000313" key="6">
    <source>
        <dbReference type="Proteomes" id="UP000000212"/>
    </source>
</evidence>
<dbReference type="OrthoDB" id="362473at2"/>
<dbReference type="PANTHER" id="PTHR38445">
    <property type="entry name" value="HTH-TYPE TRANSCRIPTIONAL REPRESSOR YTRA"/>
    <property type="match status" value="1"/>
</dbReference>
<evidence type="ECO:0000259" key="4">
    <source>
        <dbReference type="PROSITE" id="PS50949"/>
    </source>
</evidence>
<dbReference type="KEGG" id="cml:BN424_2509"/>
<dbReference type="PROSITE" id="PS50949">
    <property type="entry name" value="HTH_GNTR"/>
    <property type="match status" value="1"/>
</dbReference>
<sequence>MEFNENLPIYLQIISYVEEQILTNHWSTEKKVPSVRELAKELQVNPGTVQKAYANLEQRKILITMRGIGKQVTTDQQIIKTLRESRLEESLRLFCDEMKQLNMEKKIVIEKIIGRQW</sequence>
<dbReference type="SMART" id="SM00345">
    <property type="entry name" value="HTH_GNTR"/>
    <property type="match status" value="1"/>
</dbReference>
<dbReference type="EMBL" id="HE999757">
    <property type="protein sequence ID" value="CCO11948.2"/>
    <property type="molecule type" value="Genomic_DNA"/>
</dbReference>
<evidence type="ECO:0000256" key="1">
    <source>
        <dbReference type="ARBA" id="ARBA00023015"/>
    </source>
</evidence>
<gene>
    <name evidence="5" type="primary">ytrA</name>
    <name evidence="5" type="ORF">BN424_2509</name>
</gene>
<dbReference type="GO" id="GO:0003677">
    <property type="term" value="F:DNA binding"/>
    <property type="evidence" value="ECO:0007669"/>
    <property type="project" value="UniProtKB-KW"/>
</dbReference>
<dbReference type="STRING" id="1234679.BN424_2509"/>
<reference evidence="6" key="1">
    <citation type="journal article" date="2013" name="Genome Announc.">
        <title>Complete Chromosome Sequence of Carnobacterium maltaromaticum LMA 28.</title>
        <authorList>
            <person name="Cailliez-Grimal C."/>
            <person name="Chaillou S."/>
            <person name="Anba-Mondoloni J."/>
            <person name="Loux V."/>
            <person name="Afzal M.I."/>
            <person name="Rahman A."/>
            <person name="Kergourlay G."/>
            <person name="Champomier-Verges M.C."/>
            <person name="Zagorec M."/>
            <person name="Dalgaard P."/>
            <person name="Leisner J.J."/>
            <person name="Prevost H."/>
            <person name="Revol-Junelles A.M."/>
            <person name="Borges F."/>
        </authorList>
    </citation>
    <scope>NUCLEOTIDE SEQUENCE</scope>
    <source>
        <strain evidence="6">LMA28</strain>
    </source>
</reference>
<feature type="domain" description="HTH gntR-type" evidence="4">
    <location>
        <begin position="7"/>
        <end position="75"/>
    </location>
</feature>
<dbReference type="SUPFAM" id="SSF46785">
    <property type="entry name" value="Winged helix' DNA-binding domain"/>
    <property type="match status" value="1"/>
</dbReference>
<keyword evidence="2" id="KW-0238">DNA-binding</keyword>
<dbReference type="Gene3D" id="1.10.10.10">
    <property type="entry name" value="Winged helix-like DNA-binding domain superfamily/Winged helix DNA-binding domain"/>
    <property type="match status" value="1"/>
</dbReference>